<comment type="caution">
    <text evidence="7">The sequence shown here is derived from an EMBL/GenBank/DDBJ whole genome shotgun (WGS) entry which is preliminary data.</text>
</comment>
<keyword evidence="8" id="KW-1185">Reference proteome</keyword>
<feature type="transmembrane region" description="Helical" evidence="5">
    <location>
        <begin position="51"/>
        <end position="73"/>
    </location>
</feature>
<dbReference type="SUPFAM" id="SSF81321">
    <property type="entry name" value="Family A G protein-coupled receptor-like"/>
    <property type="match status" value="1"/>
</dbReference>
<protein>
    <recommendedName>
        <fullName evidence="6">G-protein coupled receptors family 1 profile domain-containing protein</fullName>
    </recommendedName>
</protein>
<evidence type="ECO:0000256" key="1">
    <source>
        <dbReference type="ARBA" id="ARBA00004370"/>
    </source>
</evidence>
<name>A0A8S3QAG9_MYTED</name>
<dbReference type="EMBL" id="CAJPWZ010000385">
    <property type="protein sequence ID" value="CAG2192427.1"/>
    <property type="molecule type" value="Genomic_DNA"/>
</dbReference>
<organism evidence="7 8">
    <name type="scientific">Mytilus edulis</name>
    <name type="common">Blue mussel</name>
    <dbReference type="NCBI Taxonomy" id="6550"/>
    <lineage>
        <taxon>Eukaryota</taxon>
        <taxon>Metazoa</taxon>
        <taxon>Spiralia</taxon>
        <taxon>Lophotrochozoa</taxon>
        <taxon>Mollusca</taxon>
        <taxon>Bivalvia</taxon>
        <taxon>Autobranchia</taxon>
        <taxon>Pteriomorphia</taxon>
        <taxon>Mytilida</taxon>
        <taxon>Mytiloidea</taxon>
        <taxon>Mytilidae</taxon>
        <taxon>Mytilinae</taxon>
        <taxon>Mytilus</taxon>
    </lineage>
</organism>
<evidence type="ECO:0000256" key="4">
    <source>
        <dbReference type="ARBA" id="ARBA00023136"/>
    </source>
</evidence>
<evidence type="ECO:0000313" key="8">
    <source>
        <dbReference type="Proteomes" id="UP000683360"/>
    </source>
</evidence>
<dbReference type="AlphaFoldDB" id="A0A8S3QAG9"/>
<evidence type="ECO:0000256" key="2">
    <source>
        <dbReference type="ARBA" id="ARBA00022692"/>
    </source>
</evidence>
<proteinExistence type="predicted"/>
<evidence type="ECO:0000259" key="6">
    <source>
        <dbReference type="PROSITE" id="PS50262"/>
    </source>
</evidence>
<sequence length="210" mass="23825">MLNHLTSNIAIGLGFLFSHSYFFVRGVLEFLDNIQHEEFPCGPKYKAQKRFLLFVDVPNALFVAAITLCYVIVMLRIIRNRRQVNVFGNLTNLQVQQKKRAALRMRNNMIIFSCIIIVTAVSILPRTLYGLYANFTDTINEEIVRATNNLLLLNPLVDPFIYIFSIKEVRSKLICSFCQPNHTAPVTKALQLANSVTPIGISDVPTTFIS</sequence>
<dbReference type="PROSITE" id="PS50262">
    <property type="entry name" value="G_PROTEIN_RECEP_F1_2"/>
    <property type="match status" value="1"/>
</dbReference>
<feature type="transmembrane region" description="Helical" evidence="5">
    <location>
        <begin position="109"/>
        <end position="132"/>
    </location>
</feature>
<evidence type="ECO:0000256" key="5">
    <source>
        <dbReference type="SAM" id="Phobius"/>
    </source>
</evidence>
<reference evidence="7" key="1">
    <citation type="submission" date="2021-03" db="EMBL/GenBank/DDBJ databases">
        <authorList>
            <person name="Bekaert M."/>
        </authorList>
    </citation>
    <scope>NUCLEOTIDE SEQUENCE</scope>
</reference>
<evidence type="ECO:0000256" key="3">
    <source>
        <dbReference type="ARBA" id="ARBA00022989"/>
    </source>
</evidence>
<feature type="transmembrane region" description="Helical" evidence="5">
    <location>
        <begin position="9"/>
        <end position="31"/>
    </location>
</feature>
<accession>A0A8S3QAG9</accession>
<dbReference type="GO" id="GO:0016020">
    <property type="term" value="C:membrane"/>
    <property type="evidence" value="ECO:0007669"/>
    <property type="project" value="UniProtKB-SubCell"/>
</dbReference>
<keyword evidence="2 5" id="KW-0812">Transmembrane</keyword>
<dbReference type="InterPro" id="IPR017452">
    <property type="entry name" value="GPCR_Rhodpsn_7TM"/>
</dbReference>
<feature type="domain" description="G-protein coupled receptors family 1 profile" evidence="6">
    <location>
        <begin position="1"/>
        <end position="162"/>
    </location>
</feature>
<evidence type="ECO:0000313" key="7">
    <source>
        <dbReference type="EMBL" id="CAG2192427.1"/>
    </source>
</evidence>
<gene>
    <name evidence="7" type="ORF">MEDL_7566</name>
</gene>
<dbReference type="Gene3D" id="1.20.1070.10">
    <property type="entry name" value="Rhodopsin 7-helix transmembrane proteins"/>
    <property type="match status" value="1"/>
</dbReference>
<keyword evidence="3 5" id="KW-1133">Transmembrane helix</keyword>
<dbReference type="Proteomes" id="UP000683360">
    <property type="component" value="Unassembled WGS sequence"/>
</dbReference>
<dbReference type="OrthoDB" id="10418714at2759"/>
<keyword evidence="4 5" id="KW-0472">Membrane</keyword>
<comment type="subcellular location">
    <subcellularLocation>
        <location evidence="1">Membrane</location>
    </subcellularLocation>
</comment>